<evidence type="ECO:0000313" key="3">
    <source>
        <dbReference type="Proteomes" id="UP000030008"/>
    </source>
</evidence>
<dbReference type="RefSeq" id="WP_044908259.1">
    <property type="nucleotide sequence ID" value="NZ_JQIF01000133.1"/>
</dbReference>
<organism evidence="2 3">
    <name type="scientific">Clostridium innocuum</name>
    <dbReference type="NCBI Taxonomy" id="1522"/>
    <lineage>
        <taxon>Bacteria</taxon>
        <taxon>Bacillati</taxon>
        <taxon>Bacillota</taxon>
        <taxon>Clostridia</taxon>
        <taxon>Eubacteriales</taxon>
        <taxon>Clostridiaceae</taxon>
        <taxon>Clostridium</taxon>
    </lineage>
</organism>
<proteinExistence type="predicted"/>
<evidence type="ECO:0000313" key="2">
    <source>
        <dbReference type="EMBL" id="KGJ51185.1"/>
    </source>
</evidence>
<gene>
    <name evidence="2" type="ORF">CIAN88_21925</name>
</gene>
<name>A0A099I0C5_CLOIN</name>
<reference evidence="2 3" key="1">
    <citation type="submission" date="2014-08" db="EMBL/GenBank/DDBJ databases">
        <title>Clostridium innocuum, an unnegligible vancomycin-resistant pathogen causing extra-intestinal infections.</title>
        <authorList>
            <person name="Feng Y."/>
            <person name="Chiu C.-H."/>
        </authorList>
    </citation>
    <scope>NUCLEOTIDE SEQUENCE [LARGE SCALE GENOMIC DNA]</scope>
    <source>
        <strain evidence="2 3">AN88</strain>
    </source>
</reference>
<protein>
    <submittedName>
        <fullName evidence="2">Uncharacterized protein</fullName>
    </submittedName>
</protein>
<dbReference type="AlphaFoldDB" id="A0A099I0C5"/>
<feature type="transmembrane region" description="Helical" evidence="1">
    <location>
        <begin position="6"/>
        <end position="26"/>
    </location>
</feature>
<dbReference type="EMBL" id="JQIF01000133">
    <property type="protein sequence ID" value="KGJ51185.1"/>
    <property type="molecule type" value="Genomic_DNA"/>
</dbReference>
<keyword evidence="1" id="KW-0812">Transmembrane</keyword>
<comment type="caution">
    <text evidence="2">The sequence shown here is derived from an EMBL/GenBank/DDBJ whole genome shotgun (WGS) entry which is preliminary data.</text>
</comment>
<evidence type="ECO:0000256" key="1">
    <source>
        <dbReference type="SAM" id="Phobius"/>
    </source>
</evidence>
<accession>A0A099I0C5</accession>
<dbReference type="Proteomes" id="UP000030008">
    <property type="component" value="Unassembled WGS sequence"/>
</dbReference>
<keyword evidence="1" id="KW-1133">Transmembrane helix</keyword>
<sequence>MDVKKYMGYLPLCMLSIIIVFSLLVYSKRNDFAIGLSTVAAQEHKSVGDPNAIRDLKYSFYIMDDYPSSRNIHALENIWRVDAVGDTFTTTYDPAGYMAHMKKNAEKQMLYMSIQARYDAETMNPGAMTKECSTYDNGIPFCTYSGKVDHLTYDIIIDNSDYGYGNTVNFPKTKKSAVLRSKSGKKEIEVNYTLQEGQSEDDIYIYSTYGGGNADDIYGNLKGSALQTIYDVKIEDDFFVSVSALDFDVNLGNLKFDNDPTGIYKVDSQGKVTQIVQKDIKKGTLISMCAMDNHLAVVEEEDGKLYGRLYSTEGRLLDEIRLEMDLDQIGKVMVSEDQGTLLFQLQSIYDNMKYTVVMYDVKDDAFQKLDRMVMETQTNTSMYGSYGLYISLHYDRSKQILYSIQMNGDNGLYVSAQTNKKVLYNSFLYGDYNDDTYLALSDAASSNSYENIVFSFLNTQRRRLSDLISPLDGDV</sequence>
<keyword evidence="1" id="KW-0472">Membrane</keyword>